<reference evidence="2 3" key="1">
    <citation type="submission" date="2024-07" db="EMBL/GenBank/DDBJ databases">
        <title>The genome sequence of type strain Sediminicola luteus GDMCC 1.2596T.</title>
        <authorList>
            <person name="Liu Y."/>
        </authorList>
    </citation>
    <scope>NUCLEOTIDE SEQUENCE [LARGE SCALE GENOMIC DNA]</scope>
    <source>
        <strain evidence="2 3">GDMCC 1.2596</strain>
    </source>
</reference>
<evidence type="ECO:0000313" key="3">
    <source>
        <dbReference type="Proteomes" id="UP001549773"/>
    </source>
</evidence>
<evidence type="ECO:0008006" key="4">
    <source>
        <dbReference type="Google" id="ProtNLM"/>
    </source>
</evidence>
<dbReference type="RefSeq" id="WP_354617869.1">
    <property type="nucleotide sequence ID" value="NZ_JBEWYP010000003.1"/>
</dbReference>
<accession>A0ABV2TUT9</accession>
<dbReference type="Gene3D" id="3.30.1330.60">
    <property type="entry name" value="OmpA-like domain"/>
    <property type="match status" value="1"/>
</dbReference>
<gene>
    <name evidence="2" type="ORF">ABXZ32_06540</name>
</gene>
<sequence length="258" mass="28261">MNKFYISVLFLLITIFTLQGQNKKELQAEIESLKATLATTQSSLSESRKNENVSLARAESFETQLEELQITNAQLLKNMSTFMEASTQKTDNIGRALETLREKEAKLKTINETTKANDSTALMLLTDFKKSLGEEAAITVENGAVSIKLDKALLFGSNASNAKLAIDATPMLKKLATVLKAHRAMIISVEGTSISGTGLDVATRQAGALVDVFTTTHQIVPERIRAVGKIGSADALYLKVHPNFDAFYLMVRSDMKQK</sequence>
<name>A0ABV2TUT9_9FLAO</name>
<comment type="caution">
    <text evidence="2">The sequence shown here is derived from an EMBL/GenBank/DDBJ whole genome shotgun (WGS) entry which is preliminary data.</text>
</comment>
<dbReference type="EMBL" id="JBEWYP010000003">
    <property type="protein sequence ID" value="MET7029043.1"/>
    <property type="molecule type" value="Genomic_DNA"/>
</dbReference>
<proteinExistence type="predicted"/>
<evidence type="ECO:0000256" key="1">
    <source>
        <dbReference type="SAM" id="Coils"/>
    </source>
</evidence>
<keyword evidence="1" id="KW-0175">Coiled coil</keyword>
<organism evidence="2 3">
    <name type="scientific">Sediminicola luteus</name>
    <dbReference type="NCBI Taxonomy" id="319238"/>
    <lineage>
        <taxon>Bacteria</taxon>
        <taxon>Pseudomonadati</taxon>
        <taxon>Bacteroidota</taxon>
        <taxon>Flavobacteriia</taxon>
        <taxon>Flavobacteriales</taxon>
        <taxon>Flavobacteriaceae</taxon>
        <taxon>Sediminicola</taxon>
    </lineage>
</organism>
<protein>
    <recommendedName>
        <fullName evidence="4">OmpA-like domain-containing protein</fullName>
    </recommendedName>
</protein>
<dbReference type="Proteomes" id="UP001549773">
    <property type="component" value="Unassembled WGS sequence"/>
</dbReference>
<dbReference type="InterPro" id="IPR036737">
    <property type="entry name" value="OmpA-like_sf"/>
</dbReference>
<feature type="coiled-coil region" evidence="1">
    <location>
        <begin position="23"/>
        <end position="113"/>
    </location>
</feature>
<keyword evidence="3" id="KW-1185">Reference proteome</keyword>
<evidence type="ECO:0000313" key="2">
    <source>
        <dbReference type="EMBL" id="MET7029043.1"/>
    </source>
</evidence>